<protein>
    <recommendedName>
        <fullName evidence="4">Transposase</fullName>
    </recommendedName>
</protein>
<accession>A0A841CKV1</accession>
<evidence type="ECO:0000256" key="1">
    <source>
        <dbReference type="SAM" id="MobiDB-lite"/>
    </source>
</evidence>
<evidence type="ECO:0008006" key="4">
    <source>
        <dbReference type="Google" id="ProtNLM"/>
    </source>
</evidence>
<gene>
    <name evidence="2" type="ORF">FHS29_003587</name>
</gene>
<dbReference type="AlphaFoldDB" id="A0A841CKV1"/>
<evidence type="ECO:0000313" key="3">
    <source>
        <dbReference type="Proteomes" id="UP000547510"/>
    </source>
</evidence>
<evidence type="ECO:0000313" key="2">
    <source>
        <dbReference type="EMBL" id="MBB5956994.1"/>
    </source>
</evidence>
<organism evidence="2 3">
    <name type="scientific">Saccharothrix tamanrassetensis</name>
    <dbReference type="NCBI Taxonomy" id="1051531"/>
    <lineage>
        <taxon>Bacteria</taxon>
        <taxon>Bacillati</taxon>
        <taxon>Actinomycetota</taxon>
        <taxon>Actinomycetes</taxon>
        <taxon>Pseudonocardiales</taxon>
        <taxon>Pseudonocardiaceae</taxon>
        <taxon>Saccharothrix</taxon>
    </lineage>
</organism>
<dbReference type="Proteomes" id="UP000547510">
    <property type="component" value="Unassembled WGS sequence"/>
</dbReference>
<comment type="caution">
    <text evidence="2">The sequence shown here is derived from an EMBL/GenBank/DDBJ whole genome shotgun (WGS) entry which is preliminary data.</text>
</comment>
<feature type="region of interest" description="Disordered" evidence="1">
    <location>
        <begin position="52"/>
        <end position="71"/>
    </location>
</feature>
<name>A0A841CKV1_9PSEU</name>
<dbReference type="RefSeq" id="WP_184691760.1">
    <property type="nucleotide sequence ID" value="NZ_JACHJN010000005.1"/>
</dbReference>
<proteinExistence type="predicted"/>
<keyword evidence="3" id="KW-1185">Reference proteome</keyword>
<dbReference type="EMBL" id="JACHJN010000005">
    <property type="protein sequence ID" value="MBB5956994.1"/>
    <property type="molecule type" value="Genomic_DNA"/>
</dbReference>
<reference evidence="2 3" key="1">
    <citation type="submission" date="2020-08" db="EMBL/GenBank/DDBJ databases">
        <title>Genomic Encyclopedia of Type Strains, Phase III (KMG-III): the genomes of soil and plant-associated and newly described type strains.</title>
        <authorList>
            <person name="Whitman W."/>
        </authorList>
    </citation>
    <scope>NUCLEOTIDE SEQUENCE [LARGE SCALE GENOMIC DNA]</scope>
    <source>
        <strain evidence="2 3">CECT 8640</strain>
    </source>
</reference>
<sequence length="71" mass="8156">MDTTRTDDRLTEGERAELVRLRSENTFLRAQRDELVRIATGYAHDMDAMLRRHHRPTDHSPPVGTGAIDAR</sequence>